<evidence type="ECO:0000313" key="4">
    <source>
        <dbReference type="Proteomes" id="UP001498476"/>
    </source>
</evidence>
<dbReference type="InterPro" id="IPR005804">
    <property type="entry name" value="FA_desaturase_dom"/>
</dbReference>
<evidence type="ECO:0000256" key="1">
    <source>
        <dbReference type="SAM" id="Phobius"/>
    </source>
</evidence>
<dbReference type="PANTHER" id="PTHR36459:SF1">
    <property type="entry name" value="FATTY ACID DESATURASE DOMAIN-CONTAINING PROTEIN-RELATED"/>
    <property type="match status" value="1"/>
</dbReference>
<gene>
    <name evidence="3" type="ORF">QQX98_002333</name>
</gene>
<keyword evidence="1" id="KW-0812">Transmembrane</keyword>
<comment type="caution">
    <text evidence="3">The sequence shown here is derived from an EMBL/GenBank/DDBJ whole genome shotgun (WGS) entry which is preliminary data.</text>
</comment>
<feature type="transmembrane region" description="Helical" evidence="1">
    <location>
        <begin position="12"/>
        <end position="36"/>
    </location>
</feature>
<keyword evidence="4" id="KW-1185">Reference proteome</keyword>
<protein>
    <recommendedName>
        <fullName evidence="2">Fatty acid desaturase domain-containing protein</fullName>
    </recommendedName>
</protein>
<name>A0ABR1HKE1_9HYPO</name>
<sequence>MKAAFWEIGNYTFLYLLFHINPKATVFVYFLPLLLLRLGLMAGNWGQHAFVDDEEPDSDYRSSITLIDVASNRHCFNDGYHTSHHLNPLRHWREHPVSFLKTKNIYASQHALVFHNIDYLMITVRLLMKDYNHLTKCMIPIGSQMSLTMDERVQLLQRHTRRFTEHEIKEKFKGK</sequence>
<accession>A0ABR1HKE1</accession>
<feature type="domain" description="Fatty acid desaturase" evidence="2">
    <location>
        <begin position="12"/>
        <end position="96"/>
    </location>
</feature>
<proteinExistence type="predicted"/>
<reference evidence="3 4" key="1">
    <citation type="journal article" date="2025" name="Microbiol. Resour. Announc.">
        <title>Draft genome sequences for Neonectria magnoliae and Neonectria punicea, canker pathogens of Liriodendron tulipifera and Acer saccharum in West Virginia.</title>
        <authorList>
            <person name="Petronek H.M."/>
            <person name="Kasson M.T."/>
            <person name="Metheny A.M."/>
            <person name="Stauder C.M."/>
            <person name="Lovett B."/>
            <person name="Lynch S.C."/>
            <person name="Garnas J.R."/>
            <person name="Kasson L.R."/>
            <person name="Stajich J.E."/>
        </authorList>
    </citation>
    <scope>NUCLEOTIDE SEQUENCE [LARGE SCALE GENOMIC DNA]</scope>
    <source>
        <strain evidence="3 4">NRRL 64653</strain>
    </source>
</reference>
<dbReference type="Pfam" id="PF00487">
    <property type="entry name" value="FA_desaturase"/>
    <property type="match status" value="1"/>
</dbReference>
<dbReference type="EMBL" id="JAZAVJ010000024">
    <property type="protein sequence ID" value="KAK7421203.1"/>
    <property type="molecule type" value="Genomic_DNA"/>
</dbReference>
<evidence type="ECO:0000313" key="3">
    <source>
        <dbReference type="EMBL" id="KAK7421203.1"/>
    </source>
</evidence>
<keyword evidence="1" id="KW-0472">Membrane</keyword>
<evidence type="ECO:0000259" key="2">
    <source>
        <dbReference type="Pfam" id="PF00487"/>
    </source>
</evidence>
<dbReference type="Proteomes" id="UP001498476">
    <property type="component" value="Unassembled WGS sequence"/>
</dbReference>
<organism evidence="3 4">
    <name type="scientific">Neonectria punicea</name>
    <dbReference type="NCBI Taxonomy" id="979145"/>
    <lineage>
        <taxon>Eukaryota</taxon>
        <taxon>Fungi</taxon>
        <taxon>Dikarya</taxon>
        <taxon>Ascomycota</taxon>
        <taxon>Pezizomycotina</taxon>
        <taxon>Sordariomycetes</taxon>
        <taxon>Hypocreomycetidae</taxon>
        <taxon>Hypocreales</taxon>
        <taxon>Nectriaceae</taxon>
        <taxon>Neonectria</taxon>
    </lineage>
</organism>
<keyword evidence="1" id="KW-1133">Transmembrane helix</keyword>
<dbReference type="PANTHER" id="PTHR36459">
    <property type="entry name" value="ORF"/>
    <property type="match status" value="1"/>
</dbReference>